<proteinExistence type="predicted"/>
<dbReference type="SUPFAM" id="SSF46894">
    <property type="entry name" value="C-terminal effector domain of the bipartite response regulators"/>
    <property type="match status" value="1"/>
</dbReference>
<dbReference type="PROSITE" id="PS50043">
    <property type="entry name" value="HTH_LUXR_2"/>
    <property type="match status" value="1"/>
</dbReference>
<evidence type="ECO:0000259" key="4">
    <source>
        <dbReference type="PROSITE" id="PS50043"/>
    </source>
</evidence>
<dbReference type="Pfam" id="PF00196">
    <property type="entry name" value="GerE"/>
    <property type="match status" value="1"/>
</dbReference>
<dbReference type="GO" id="GO:0003677">
    <property type="term" value="F:DNA binding"/>
    <property type="evidence" value="ECO:0007669"/>
    <property type="project" value="UniProtKB-KW"/>
</dbReference>
<feature type="domain" description="HTH luxR-type" evidence="4">
    <location>
        <begin position="154"/>
        <end position="219"/>
    </location>
</feature>
<dbReference type="SMART" id="SM00421">
    <property type="entry name" value="HTH_LUXR"/>
    <property type="match status" value="1"/>
</dbReference>
<gene>
    <name evidence="5" type="ORF">V5J35_004070</name>
</gene>
<sequence>MTTFEPAISQDFLNYMETGSSQAWGVHDCYGRAFYMNTHTKRVFGLPDKYDVSGRHFSELPAPIFFACSDKVIEQNNICISERREIRVLNVHPGGDGWFAYVSSKVPHYNLKGEVDGVLSCGYSVTRGWLSAAQNIRKLMKVDQRTSRGQLSLRAGHLPNLSPRESEVLFFLICNQQIKQIAGILSLSENTVRTHIEHLKKKFEVHSISQLIEASIAVGCQDFLPETLRLQQLSMIVS</sequence>
<dbReference type="InterPro" id="IPR013656">
    <property type="entry name" value="PAS_4"/>
</dbReference>
<name>A0ABV2SPP2_9GAMM</name>
<evidence type="ECO:0000313" key="5">
    <source>
        <dbReference type="EMBL" id="MET4758878.1"/>
    </source>
</evidence>
<accession>A0ABV2SPP2</accession>
<dbReference type="Pfam" id="PF08448">
    <property type="entry name" value="PAS_4"/>
    <property type="match status" value="1"/>
</dbReference>
<dbReference type="InterPro" id="IPR016032">
    <property type="entry name" value="Sig_transdc_resp-reg_C-effctor"/>
</dbReference>
<keyword evidence="1" id="KW-0805">Transcription regulation</keyword>
<evidence type="ECO:0000256" key="1">
    <source>
        <dbReference type="ARBA" id="ARBA00023015"/>
    </source>
</evidence>
<dbReference type="CDD" id="cd06170">
    <property type="entry name" value="LuxR_C_like"/>
    <property type="match status" value="1"/>
</dbReference>
<dbReference type="EMBL" id="JBEWTB010000002">
    <property type="protein sequence ID" value="MET4758878.1"/>
    <property type="molecule type" value="Genomic_DNA"/>
</dbReference>
<reference evidence="5 6" key="1">
    <citation type="submission" date="2024-06" db="EMBL/GenBank/DDBJ databases">
        <title>Genomic Encyclopedia of Type Strains, Phase V (KMG-V): Genome sequencing to study the core and pangenomes of soil and plant-associated prokaryotes.</title>
        <authorList>
            <person name="Whitman W."/>
        </authorList>
    </citation>
    <scope>NUCLEOTIDE SEQUENCE [LARGE SCALE GENOMIC DNA]</scope>
    <source>
        <strain evidence="5 6">NE40</strain>
    </source>
</reference>
<evidence type="ECO:0000256" key="2">
    <source>
        <dbReference type="ARBA" id="ARBA00023125"/>
    </source>
</evidence>
<dbReference type="PRINTS" id="PR00038">
    <property type="entry name" value="HTHLUXR"/>
</dbReference>
<dbReference type="PANTHER" id="PTHR44688">
    <property type="entry name" value="DNA-BINDING TRANSCRIPTIONAL ACTIVATOR DEVR_DOSR"/>
    <property type="match status" value="1"/>
</dbReference>
<dbReference type="PANTHER" id="PTHR44688:SF16">
    <property type="entry name" value="DNA-BINDING TRANSCRIPTIONAL ACTIVATOR DEVR_DOSR"/>
    <property type="match status" value="1"/>
</dbReference>
<protein>
    <submittedName>
        <fullName evidence="5">DNA-binding CsgD family transcriptional regulator</fullName>
    </submittedName>
</protein>
<dbReference type="Gene3D" id="1.10.10.10">
    <property type="entry name" value="Winged helix-like DNA-binding domain superfamily/Winged helix DNA-binding domain"/>
    <property type="match status" value="1"/>
</dbReference>
<keyword evidence="6" id="KW-1185">Reference proteome</keyword>
<evidence type="ECO:0000313" key="6">
    <source>
        <dbReference type="Proteomes" id="UP001549366"/>
    </source>
</evidence>
<keyword evidence="2 5" id="KW-0238">DNA-binding</keyword>
<evidence type="ECO:0000256" key="3">
    <source>
        <dbReference type="ARBA" id="ARBA00023163"/>
    </source>
</evidence>
<comment type="caution">
    <text evidence="5">The sequence shown here is derived from an EMBL/GenBank/DDBJ whole genome shotgun (WGS) entry which is preliminary data.</text>
</comment>
<dbReference type="Proteomes" id="UP001549366">
    <property type="component" value="Unassembled WGS sequence"/>
</dbReference>
<dbReference type="InterPro" id="IPR036388">
    <property type="entry name" value="WH-like_DNA-bd_sf"/>
</dbReference>
<dbReference type="InterPro" id="IPR000792">
    <property type="entry name" value="Tscrpt_reg_LuxR_C"/>
</dbReference>
<organism evidence="5 6">
    <name type="scientific">Endozoicomonas lisbonensis</name>
    <dbReference type="NCBI Taxonomy" id="3120522"/>
    <lineage>
        <taxon>Bacteria</taxon>
        <taxon>Pseudomonadati</taxon>
        <taxon>Pseudomonadota</taxon>
        <taxon>Gammaproteobacteria</taxon>
        <taxon>Oceanospirillales</taxon>
        <taxon>Endozoicomonadaceae</taxon>
        <taxon>Endozoicomonas</taxon>
    </lineage>
</organism>
<keyword evidence="3" id="KW-0804">Transcription</keyword>